<dbReference type="SUPFAM" id="SSF53822">
    <property type="entry name" value="Periplasmic binding protein-like I"/>
    <property type="match status" value="1"/>
</dbReference>
<keyword evidence="3 5" id="KW-0732">Signal</keyword>
<sequence>MMRTLKCSSLGIALAFFTLFAVFAGGAWAEEVVIGYTGPLSGPAAQYGRDCLAGVELAVEDINRAGGIKIDGKAYTFKVASYDDMIDPTAAVNNSRRLVSREKAVAVFNPVFNTIAAMMQINEQRGSEFLMMAYTSTPALDKIPNQLTVAIPPPFAAYAIAFADRAWEKGWRKGAMVVTLGAYGDEWRKEFRRVWEAKGGEITADQPANYYTETDFSSHLAAALATNPEFLLVGGPSDPTGLVIEQAKNLGFKGGFMMVDQAKLNYIVDVTFKGDITKMNNVWGVVRTLDLGVHSETQALIDRFVQEKNIKVPTSENFLNYSAMRILAAAMVKAGTVSDPAKIKAAFNEVLPLPVEDNPIMYVGLQGSRLLVQASIQFIEENEYKTPIQSFWWIDDEKELQRLVDMQPPEHKVHRRILPLEGYVMK</sequence>
<accession>A0AA41R168</accession>
<dbReference type="CDD" id="cd06336">
    <property type="entry name" value="PBP1_ABC_ligand_binding-like"/>
    <property type="match status" value="1"/>
</dbReference>
<dbReference type="PANTHER" id="PTHR30483:SF6">
    <property type="entry name" value="PERIPLASMIC BINDING PROTEIN OF ABC TRANSPORTER FOR NATURAL AMINO ACIDS"/>
    <property type="match status" value="1"/>
</dbReference>
<dbReference type="RefSeq" id="WP_246904196.1">
    <property type="nucleotide sequence ID" value="NZ_JALJRB010000005.1"/>
</dbReference>
<dbReference type="Gene3D" id="3.40.50.2300">
    <property type="match status" value="2"/>
</dbReference>
<feature type="signal peptide" evidence="5">
    <location>
        <begin position="1"/>
        <end position="29"/>
    </location>
</feature>
<comment type="caution">
    <text evidence="7">The sequence shown here is derived from an EMBL/GenBank/DDBJ whole genome shotgun (WGS) entry which is preliminary data.</text>
</comment>
<dbReference type="PRINTS" id="PR00337">
    <property type="entry name" value="LEUILEVALBP"/>
</dbReference>
<name>A0AA41R168_9BACT</name>
<gene>
    <name evidence="7" type="ORF">MRX98_06770</name>
</gene>
<dbReference type="InterPro" id="IPR028081">
    <property type="entry name" value="Leu-bd"/>
</dbReference>
<dbReference type="GO" id="GO:0006865">
    <property type="term" value="P:amino acid transport"/>
    <property type="evidence" value="ECO:0007669"/>
    <property type="project" value="UniProtKB-KW"/>
</dbReference>
<dbReference type="AlphaFoldDB" id="A0AA41R168"/>
<dbReference type="EMBL" id="JALJRB010000005">
    <property type="protein sequence ID" value="MCJ8500272.1"/>
    <property type="molecule type" value="Genomic_DNA"/>
</dbReference>
<protein>
    <submittedName>
        <fullName evidence="7">ABC transporter substrate-binding protein</fullName>
    </submittedName>
</protein>
<evidence type="ECO:0000256" key="3">
    <source>
        <dbReference type="ARBA" id="ARBA00022729"/>
    </source>
</evidence>
<dbReference type="Proteomes" id="UP001165427">
    <property type="component" value="Unassembled WGS sequence"/>
</dbReference>
<evidence type="ECO:0000313" key="7">
    <source>
        <dbReference type="EMBL" id="MCJ8500272.1"/>
    </source>
</evidence>
<evidence type="ECO:0000259" key="6">
    <source>
        <dbReference type="Pfam" id="PF13458"/>
    </source>
</evidence>
<dbReference type="InterPro" id="IPR000709">
    <property type="entry name" value="Leu_Ile_Val-bd"/>
</dbReference>
<comment type="similarity">
    <text evidence="1">Belongs to the leucine-binding protein family.</text>
</comment>
<evidence type="ECO:0000256" key="2">
    <source>
        <dbReference type="ARBA" id="ARBA00022448"/>
    </source>
</evidence>
<keyword evidence="4" id="KW-0029">Amino-acid transport</keyword>
<keyword evidence="2" id="KW-0813">Transport</keyword>
<dbReference type="PANTHER" id="PTHR30483">
    <property type="entry name" value="LEUCINE-SPECIFIC-BINDING PROTEIN"/>
    <property type="match status" value="1"/>
</dbReference>
<dbReference type="InterPro" id="IPR051010">
    <property type="entry name" value="BCAA_transport"/>
</dbReference>
<keyword evidence="8" id="KW-1185">Reference proteome</keyword>
<feature type="chain" id="PRO_5041270727" evidence="5">
    <location>
        <begin position="30"/>
        <end position="426"/>
    </location>
</feature>
<proteinExistence type="inferred from homology"/>
<evidence type="ECO:0000313" key="8">
    <source>
        <dbReference type="Proteomes" id="UP001165427"/>
    </source>
</evidence>
<reference evidence="7" key="1">
    <citation type="submission" date="2022-04" db="EMBL/GenBank/DDBJ databases">
        <title>Desulfatitalea alkaliphila sp. nov., a novel anaerobic sulfate-reducing bacterium isolated from terrestrial mud volcano, Taman Peninsula, Russia.</title>
        <authorList>
            <person name="Khomyakova M.A."/>
            <person name="Merkel A.Y."/>
            <person name="Slobodkin A.I."/>
        </authorList>
    </citation>
    <scope>NUCLEOTIDE SEQUENCE</scope>
    <source>
        <strain evidence="7">M08but</strain>
    </source>
</reference>
<evidence type="ECO:0000256" key="4">
    <source>
        <dbReference type="ARBA" id="ARBA00022970"/>
    </source>
</evidence>
<dbReference type="Pfam" id="PF13458">
    <property type="entry name" value="Peripla_BP_6"/>
    <property type="match status" value="1"/>
</dbReference>
<dbReference type="InterPro" id="IPR028082">
    <property type="entry name" value="Peripla_BP_I"/>
</dbReference>
<feature type="domain" description="Leucine-binding protein" evidence="6">
    <location>
        <begin position="32"/>
        <end position="350"/>
    </location>
</feature>
<organism evidence="7 8">
    <name type="scientific">Desulfatitalea alkaliphila</name>
    <dbReference type="NCBI Taxonomy" id="2929485"/>
    <lineage>
        <taxon>Bacteria</taxon>
        <taxon>Pseudomonadati</taxon>
        <taxon>Thermodesulfobacteriota</taxon>
        <taxon>Desulfobacteria</taxon>
        <taxon>Desulfobacterales</taxon>
        <taxon>Desulfosarcinaceae</taxon>
        <taxon>Desulfatitalea</taxon>
    </lineage>
</organism>
<evidence type="ECO:0000256" key="1">
    <source>
        <dbReference type="ARBA" id="ARBA00010062"/>
    </source>
</evidence>
<evidence type="ECO:0000256" key="5">
    <source>
        <dbReference type="SAM" id="SignalP"/>
    </source>
</evidence>